<dbReference type="HOGENOM" id="CLU_3416586_0_0_6"/>
<accession>C1DS60</accession>
<sequence>MFERHALDLAALTQWHWRLAGDRKTY</sequence>
<protein>
    <submittedName>
        <fullName evidence="1">Uncharacterized protein</fullName>
    </submittedName>
</protein>
<gene>
    <name evidence="1" type="ordered locus">Avin_37910</name>
</gene>
<name>C1DS60_AZOVD</name>
<reference evidence="1 2" key="1">
    <citation type="journal article" date="2009" name="J. Bacteriol.">
        <title>Genome sequence of Azotobacter vinelandii, an obligate aerobe specialized to support diverse anaerobic metabolic processes.</title>
        <authorList>
            <person name="Setubal J.C."/>
            <person name="dos Santos P."/>
            <person name="Goldman B.S."/>
            <person name="Ertesvag H."/>
            <person name="Espin G."/>
            <person name="Rubio L.M."/>
            <person name="Valla S."/>
            <person name="Almeida N.F."/>
            <person name="Balasubramanian D."/>
            <person name="Cromes L."/>
            <person name="Curatti L."/>
            <person name="Du Z."/>
            <person name="Godsy E."/>
            <person name="Goodner B."/>
            <person name="Hellner-Burris K."/>
            <person name="Hernandez J.A."/>
            <person name="Houmiel K."/>
            <person name="Imperial J."/>
            <person name="Kennedy C."/>
            <person name="Larson T.J."/>
            <person name="Latreille P."/>
            <person name="Ligon L.S."/>
            <person name="Lu J."/>
            <person name="Maerk M."/>
            <person name="Miller N.M."/>
            <person name="Norton S."/>
            <person name="O'Carroll I.P."/>
            <person name="Paulsen I."/>
            <person name="Raulfs E.C."/>
            <person name="Roemer R."/>
            <person name="Rosser J."/>
            <person name="Segura D."/>
            <person name="Slater S."/>
            <person name="Stricklin S.L."/>
            <person name="Studholme D.J."/>
            <person name="Sun J."/>
            <person name="Viana C.J."/>
            <person name="Wallin E."/>
            <person name="Wang B."/>
            <person name="Wheeler C."/>
            <person name="Zhu H."/>
            <person name="Dean D.R."/>
            <person name="Dixon R."/>
            <person name="Wood D."/>
        </authorList>
    </citation>
    <scope>NUCLEOTIDE SEQUENCE [LARGE SCALE GENOMIC DNA]</scope>
    <source>
        <strain evidence="2">DJ / ATCC BAA-1303</strain>
    </source>
</reference>
<keyword evidence="2" id="KW-1185">Reference proteome</keyword>
<dbReference type="AlphaFoldDB" id="C1DS60"/>
<dbReference type="EnsemblBacteria" id="ACO79935">
    <property type="protein sequence ID" value="ACO79935"/>
    <property type="gene ID" value="Avin_37910"/>
</dbReference>
<dbReference type="Proteomes" id="UP000002424">
    <property type="component" value="Chromosome"/>
</dbReference>
<dbReference type="EMBL" id="CP001157">
    <property type="protein sequence ID" value="ACO79935.1"/>
    <property type="molecule type" value="Genomic_DNA"/>
</dbReference>
<proteinExistence type="predicted"/>
<organism evidence="1 2">
    <name type="scientific">Azotobacter vinelandii (strain DJ / ATCC BAA-1303)</name>
    <dbReference type="NCBI Taxonomy" id="322710"/>
    <lineage>
        <taxon>Bacteria</taxon>
        <taxon>Pseudomonadati</taxon>
        <taxon>Pseudomonadota</taxon>
        <taxon>Gammaproteobacteria</taxon>
        <taxon>Pseudomonadales</taxon>
        <taxon>Pseudomonadaceae</taxon>
        <taxon>Azotobacter</taxon>
    </lineage>
</organism>
<evidence type="ECO:0000313" key="2">
    <source>
        <dbReference type="Proteomes" id="UP000002424"/>
    </source>
</evidence>
<evidence type="ECO:0000313" key="1">
    <source>
        <dbReference type="EMBL" id="ACO79935.1"/>
    </source>
</evidence>
<dbReference type="KEGG" id="avn:Avin_37910"/>